<evidence type="ECO:0000259" key="18">
    <source>
        <dbReference type="PROSITE" id="PS51194"/>
    </source>
</evidence>
<dbReference type="GO" id="GO:0005524">
    <property type="term" value="F:ATP binding"/>
    <property type="evidence" value="ECO:0007669"/>
    <property type="project" value="UniProtKB-UniRule"/>
</dbReference>
<evidence type="ECO:0000256" key="2">
    <source>
        <dbReference type="ARBA" id="ARBA00008533"/>
    </source>
</evidence>
<evidence type="ECO:0000256" key="15">
    <source>
        <dbReference type="SAM" id="Coils"/>
    </source>
</evidence>
<keyword evidence="7 13" id="KW-0067">ATP-binding</keyword>
<gene>
    <name evidence="13 19" type="primary">uvrB</name>
    <name evidence="19" type="ORF">GYA55_06540</name>
</gene>
<comment type="caution">
    <text evidence="19">The sequence shown here is derived from an EMBL/GenBank/DDBJ whole genome shotgun (WGS) entry which is preliminary data.</text>
</comment>
<dbReference type="InterPro" id="IPR041471">
    <property type="entry name" value="UvrB_inter"/>
</dbReference>
<keyword evidence="4 13" id="KW-0547">Nucleotide-binding</keyword>
<comment type="subcellular location">
    <subcellularLocation>
        <location evidence="1 13 14">Cytoplasm</location>
    </subcellularLocation>
</comment>
<dbReference type="GO" id="GO:0009380">
    <property type="term" value="C:excinuclease repair complex"/>
    <property type="evidence" value="ECO:0007669"/>
    <property type="project" value="InterPro"/>
</dbReference>
<keyword evidence="5 13" id="KW-0227">DNA damage</keyword>
<sequence length="684" mass="77355">MKESDSKGIENLQRLKEHQRESTFTLKSNFNPRGDQPKAIASLEENLNKGVRFQTLLGVTGSGKTFTIANVIARQNRPTLVIAPNKTLAAQLYSEFKEFFPENRVHYFVSYYDYYQPEAYIPSTDTYIEKDSAINEEIDKMRHAATKAVLESKDVVIVASVSCIYGLGTPEEYVRQMLFLEKGQQISRDDVLMHLASMQYDRSDVEFVRGTFRVRGETVDIFPSDEDSLAIRLLFFGDEIEEIREIDPLSGHTLNKINEAAIYPVSHFVTSREAIKRALVTVKEELNSRLKDLIQKGKTLEAQRLEQRTLYDLELLDETGFCPGIENYSRHLEGRAPGTPPGTLIDYFPKDFLLVIDESHVTVPQIGGMYRGDRSRKSTLVDFGFRLPSALDNRPLNMDEFWSRVGQTIFVSATPSNYEIEKSEGKIIEQVNRPTGLLDPQVIVRPAVNQVDDVIGEIQKTVAQGDRVLITTLTKKMAEDLSEYLRNIGVRGRYLHADINAIERVEIIRGLRKGDFDVLVGINLLREGLDLVEVSLVGILDADKEGFLRSTRSLIQTMGRAARNIRGRVILYADVITQSIEDAIKETKRRREIQAAFNEAHGIIPQSAQSSMQASLGVEAEGVIELSERLSSYNISLPKDSSLQEELVKKLRKEMLDAASKREYERAAQLRDQLKAVEELLIKA</sequence>
<dbReference type="SMART" id="SM00490">
    <property type="entry name" value="HELICc"/>
    <property type="match status" value="1"/>
</dbReference>
<dbReference type="GO" id="GO:0005737">
    <property type="term" value="C:cytoplasm"/>
    <property type="evidence" value="ECO:0007669"/>
    <property type="project" value="UniProtKB-SubCell"/>
</dbReference>
<dbReference type="InterPro" id="IPR024759">
    <property type="entry name" value="UvrB_YAD/RRR_dom"/>
</dbReference>
<comment type="similarity">
    <text evidence="2 13 14">Belongs to the UvrB family.</text>
</comment>
<dbReference type="PANTHER" id="PTHR24029:SF0">
    <property type="entry name" value="UVRABC SYSTEM PROTEIN B"/>
    <property type="match status" value="1"/>
</dbReference>
<comment type="subunit">
    <text evidence="11 13 14">Forms a heterotetramer with UvrA during the search for lesions. Interacts with UvrC in an incision complex.</text>
</comment>
<evidence type="ECO:0000256" key="7">
    <source>
        <dbReference type="ARBA" id="ARBA00022840"/>
    </source>
</evidence>
<evidence type="ECO:0000256" key="11">
    <source>
        <dbReference type="ARBA" id="ARBA00026033"/>
    </source>
</evidence>
<protein>
    <recommendedName>
        <fullName evidence="12 13">UvrABC system protein B</fullName>
        <shortName evidence="13">Protein UvrB</shortName>
    </recommendedName>
    <alternativeName>
        <fullName evidence="13">Excinuclease ABC subunit B</fullName>
    </alternativeName>
</protein>
<accession>A0A7X9FR58</accession>
<feature type="domain" description="UVR" evidence="16">
    <location>
        <begin position="645"/>
        <end position="680"/>
    </location>
</feature>
<reference evidence="19 20" key="1">
    <citation type="journal article" date="2020" name="Biotechnol. Biofuels">
        <title>New insights from the biogas microbiome by comprehensive genome-resolved metagenomics of nearly 1600 species originating from multiple anaerobic digesters.</title>
        <authorList>
            <person name="Campanaro S."/>
            <person name="Treu L."/>
            <person name="Rodriguez-R L.M."/>
            <person name="Kovalovszki A."/>
            <person name="Ziels R.M."/>
            <person name="Maus I."/>
            <person name="Zhu X."/>
            <person name="Kougias P.G."/>
            <person name="Basile A."/>
            <person name="Luo G."/>
            <person name="Schluter A."/>
            <person name="Konstantinidis K.T."/>
            <person name="Angelidaki I."/>
        </authorList>
    </citation>
    <scope>NUCLEOTIDE SEQUENCE [LARGE SCALE GENOMIC DNA]</scope>
    <source>
        <strain evidence="19">AS27yjCOA_65</strain>
    </source>
</reference>
<dbReference type="Proteomes" id="UP000524246">
    <property type="component" value="Unassembled WGS sequence"/>
</dbReference>
<evidence type="ECO:0000256" key="6">
    <source>
        <dbReference type="ARBA" id="ARBA00022769"/>
    </source>
</evidence>
<dbReference type="SUPFAM" id="SSF52540">
    <property type="entry name" value="P-loop containing nucleoside triphosphate hydrolases"/>
    <property type="match status" value="2"/>
</dbReference>
<dbReference type="SMART" id="SM00487">
    <property type="entry name" value="DEXDc"/>
    <property type="match status" value="1"/>
</dbReference>
<dbReference type="PROSITE" id="PS51192">
    <property type="entry name" value="HELICASE_ATP_BIND_1"/>
    <property type="match status" value="1"/>
</dbReference>
<evidence type="ECO:0000256" key="10">
    <source>
        <dbReference type="ARBA" id="ARBA00023236"/>
    </source>
</evidence>
<dbReference type="AlphaFoldDB" id="A0A7X9FR58"/>
<dbReference type="NCBIfam" id="NF003673">
    <property type="entry name" value="PRK05298.1"/>
    <property type="match status" value="1"/>
</dbReference>
<comment type="function">
    <text evidence="13">The UvrABC repair system catalyzes the recognition and processing of DNA lesions. A damage recognition complex composed of 2 UvrA and 2 UvrB subunits scans DNA for abnormalities. Upon binding of the UvrA(2)B(2) complex to a putative damaged site, the DNA wraps around one UvrB monomer. DNA wrap is dependent on ATP binding by UvrB and probably causes local melting of the DNA helix, facilitating insertion of UvrB beta-hairpin between the DNA strands. Then UvrB probes one DNA strand for the presence of a lesion. If a lesion is found the UvrA subunits dissociate and the UvrB-DNA preincision complex is formed. This complex is subsequently bound by UvrC and the second UvrB is released. If no lesion is found, the DNA wraps around the other UvrB subunit that will check the other stand for damage.</text>
</comment>
<evidence type="ECO:0000256" key="4">
    <source>
        <dbReference type="ARBA" id="ARBA00022741"/>
    </source>
</evidence>
<dbReference type="EMBL" id="JAAZON010000285">
    <property type="protein sequence ID" value="NMC62811.1"/>
    <property type="molecule type" value="Genomic_DNA"/>
</dbReference>
<feature type="domain" description="Helicase ATP-binding" evidence="17">
    <location>
        <begin position="45"/>
        <end position="180"/>
    </location>
</feature>
<evidence type="ECO:0000259" key="17">
    <source>
        <dbReference type="PROSITE" id="PS51192"/>
    </source>
</evidence>
<evidence type="ECO:0000256" key="1">
    <source>
        <dbReference type="ARBA" id="ARBA00004496"/>
    </source>
</evidence>
<dbReference type="Pfam" id="PF04851">
    <property type="entry name" value="ResIII"/>
    <property type="match status" value="1"/>
</dbReference>
<dbReference type="InterPro" id="IPR036876">
    <property type="entry name" value="UVR_dom_sf"/>
</dbReference>
<proteinExistence type="inferred from homology"/>
<dbReference type="InterPro" id="IPR014001">
    <property type="entry name" value="Helicase_ATP-bd"/>
</dbReference>
<dbReference type="PANTHER" id="PTHR24029">
    <property type="entry name" value="UVRABC SYSTEM PROTEIN B"/>
    <property type="match status" value="1"/>
</dbReference>
<feature type="short sequence motif" description="Beta-hairpin" evidence="13">
    <location>
        <begin position="111"/>
        <end position="134"/>
    </location>
</feature>
<dbReference type="GO" id="GO:0016887">
    <property type="term" value="F:ATP hydrolysis activity"/>
    <property type="evidence" value="ECO:0007669"/>
    <property type="project" value="InterPro"/>
</dbReference>
<comment type="domain">
    <text evidence="13">The beta-hairpin motif is involved in DNA binding.</text>
</comment>
<dbReference type="InterPro" id="IPR001650">
    <property type="entry name" value="Helicase_C-like"/>
</dbReference>
<evidence type="ECO:0000313" key="20">
    <source>
        <dbReference type="Proteomes" id="UP000524246"/>
    </source>
</evidence>
<dbReference type="GO" id="GO:0003677">
    <property type="term" value="F:DNA binding"/>
    <property type="evidence" value="ECO:0007669"/>
    <property type="project" value="UniProtKB-UniRule"/>
</dbReference>
<dbReference type="SUPFAM" id="SSF46600">
    <property type="entry name" value="C-terminal UvrC-binding domain of UvrB"/>
    <property type="match status" value="1"/>
</dbReference>
<dbReference type="HAMAP" id="MF_00204">
    <property type="entry name" value="UvrB"/>
    <property type="match status" value="1"/>
</dbReference>
<dbReference type="Pfam" id="PF00271">
    <property type="entry name" value="Helicase_C"/>
    <property type="match status" value="1"/>
</dbReference>
<dbReference type="NCBIfam" id="TIGR00631">
    <property type="entry name" value="uvrb"/>
    <property type="match status" value="1"/>
</dbReference>
<evidence type="ECO:0000313" key="19">
    <source>
        <dbReference type="EMBL" id="NMC62811.1"/>
    </source>
</evidence>
<dbReference type="Pfam" id="PF12344">
    <property type="entry name" value="UvrB"/>
    <property type="match status" value="1"/>
</dbReference>
<dbReference type="PROSITE" id="PS50151">
    <property type="entry name" value="UVR"/>
    <property type="match status" value="1"/>
</dbReference>
<dbReference type="InterPro" id="IPR006935">
    <property type="entry name" value="Helicase/UvrB_N"/>
</dbReference>
<dbReference type="Gene3D" id="3.40.50.300">
    <property type="entry name" value="P-loop containing nucleotide triphosphate hydrolases"/>
    <property type="match status" value="3"/>
</dbReference>
<evidence type="ECO:0000256" key="5">
    <source>
        <dbReference type="ARBA" id="ARBA00022763"/>
    </source>
</evidence>
<dbReference type="CDD" id="cd18790">
    <property type="entry name" value="SF2_C_UvrB"/>
    <property type="match status" value="1"/>
</dbReference>
<dbReference type="InterPro" id="IPR027417">
    <property type="entry name" value="P-loop_NTPase"/>
</dbReference>
<keyword evidence="8 13" id="KW-0267">Excision nuclease</keyword>
<evidence type="ECO:0000259" key="16">
    <source>
        <dbReference type="PROSITE" id="PS50151"/>
    </source>
</evidence>
<feature type="domain" description="Helicase C-terminal" evidence="18">
    <location>
        <begin position="450"/>
        <end position="612"/>
    </location>
</feature>
<evidence type="ECO:0000256" key="14">
    <source>
        <dbReference type="RuleBase" id="RU003587"/>
    </source>
</evidence>
<dbReference type="GO" id="GO:0006289">
    <property type="term" value="P:nucleotide-excision repair"/>
    <property type="evidence" value="ECO:0007669"/>
    <property type="project" value="UniProtKB-UniRule"/>
</dbReference>
<dbReference type="PROSITE" id="PS51194">
    <property type="entry name" value="HELICASE_CTER"/>
    <property type="match status" value="1"/>
</dbReference>
<keyword evidence="10 13" id="KW-0742">SOS response</keyword>
<keyword evidence="6 13" id="KW-0228">DNA excision</keyword>
<evidence type="ECO:0000256" key="8">
    <source>
        <dbReference type="ARBA" id="ARBA00022881"/>
    </source>
</evidence>
<name>A0A7X9FR58_9DELT</name>
<dbReference type="InterPro" id="IPR001943">
    <property type="entry name" value="UVR_dom"/>
</dbReference>
<dbReference type="Gene3D" id="4.10.860.10">
    <property type="entry name" value="UVR domain"/>
    <property type="match status" value="1"/>
</dbReference>
<evidence type="ECO:0000256" key="12">
    <source>
        <dbReference type="ARBA" id="ARBA00029504"/>
    </source>
</evidence>
<keyword evidence="9 13" id="KW-0234">DNA repair</keyword>
<keyword evidence="15" id="KW-0175">Coiled coil</keyword>
<dbReference type="GO" id="GO:0009432">
    <property type="term" value="P:SOS response"/>
    <property type="evidence" value="ECO:0007669"/>
    <property type="project" value="UniProtKB-UniRule"/>
</dbReference>
<evidence type="ECO:0000256" key="13">
    <source>
        <dbReference type="HAMAP-Rule" id="MF_00204"/>
    </source>
</evidence>
<evidence type="ECO:0000256" key="9">
    <source>
        <dbReference type="ARBA" id="ARBA00023204"/>
    </source>
</evidence>
<feature type="coiled-coil region" evidence="15">
    <location>
        <begin position="276"/>
        <end position="303"/>
    </location>
</feature>
<evidence type="ECO:0000256" key="3">
    <source>
        <dbReference type="ARBA" id="ARBA00022490"/>
    </source>
</evidence>
<dbReference type="Pfam" id="PF02151">
    <property type="entry name" value="UVR"/>
    <property type="match status" value="1"/>
</dbReference>
<dbReference type="FunFam" id="3.40.50.300:FF:000477">
    <property type="entry name" value="UvrABC system protein B"/>
    <property type="match status" value="1"/>
</dbReference>
<dbReference type="GO" id="GO:0009381">
    <property type="term" value="F:excinuclease ABC activity"/>
    <property type="evidence" value="ECO:0007669"/>
    <property type="project" value="UniProtKB-UniRule"/>
</dbReference>
<dbReference type="CDD" id="cd17916">
    <property type="entry name" value="DEXHc_UvrB"/>
    <property type="match status" value="1"/>
</dbReference>
<organism evidence="19 20">
    <name type="scientific">SAR324 cluster bacterium</name>
    <dbReference type="NCBI Taxonomy" id="2024889"/>
    <lineage>
        <taxon>Bacteria</taxon>
        <taxon>Deltaproteobacteria</taxon>
        <taxon>SAR324 cluster</taxon>
    </lineage>
</organism>
<dbReference type="InterPro" id="IPR004807">
    <property type="entry name" value="UvrB"/>
</dbReference>
<feature type="binding site" evidence="13">
    <location>
        <begin position="58"/>
        <end position="65"/>
    </location>
    <ligand>
        <name>ATP</name>
        <dbReference type="ChEBI" id="CHEBI:30616"/>
    </ligand>
</feature>
<dbReference type="Pfam" id="PF17757">
    <property type="entry name" value="UvrB_inter"/>
    <property type="match status" value="1"/>
</dbReference>
<keyword evidence="3 13" id="KW-0963">Cytoplasm</keyword>